<evidence type="ECO:0000256" key="1">
    <source>
        <dbReference type="SAM" id="MobiDB-lite"/>
    </source>
</evidence>
<evidence type="ECO:0000313" key="2">
    <source>
        <dbReference type="EMBL" id="KAL1838760.1"/>
    </source>
</evidence>
<dbReference type="Proteomes" id="UP001586593">
    <property type="component" value="Unassembled WGS sequence"/>
</dbReference>
<comment type="caution">
    <text evidence="2">The sequence shown here is derived from an EMBL/GenBank/DDBJ whole genome shotgun (WGS) entry which is preliminary data.</text>
</comment>
<dbReference type="EMBL" id="JAZHXJ010002429">
    <property type="protein sequence ID" value="KAL1838760.1"/>
    <property type="molecule type" value="Genomic_DNA"/>
</dbReference>
<reference evidence="2 3" key="1">
    <citation type="journal article" date="2024" name="Commun. Biol.">
        <title>Comparative genomic analysis of thermophilic fungi reveals convergent evolutionary adaptations and gene losses.</title>
        <authorList>
            <person name="Steindorff A.S."/>
            <person name="Aguilar-Pontes M.V."/>
            <person name="Robinson A.J."/>
            <person name="Andreopoulos B."/>
            <person name="LaButti K."/>
            <person name="Kuo A."/>
            <person name="Mondo S."/>
            <person name="Riley R."/>
            <person name="Otillar R."/>
            <person name="Haridas S."/>
            <person name="Lipzen A."/>
            <person name="Grimwood J."/>
            <person name="Schmutz J."/>
            <person name="Clum A."/>
            <person name="Reid I.D."/>
            <person name="Moisan M.C."/>
            <person name="Butler G."/>
            <person name="Nguyen T.T.M."/>
            <person name="Dewar K."/>
            <person name="Conant G."/>
            <person name="Drula E."/>
            <person name="Henrissat B."/>
            <person name="Hansel C."/>
            <person name="Singer S."/>
            <person name="Hutchinson M.I."/>
            <person name="de Vries R.P."/>
            <person name="Natvig D.O."/>
            <person name="Powell A.J."/>
            <person name="Tsang A."/>
            <person name="Grigoriev I.V."/>
        </authorList>
    </citation>
    <scope>NUCLEOTIDE SEQUENCE [LARGE SCALE GENOMIC DNA]</scope>
    <source>
        <strain evidence="2 3">ATCC 24622</strain>
    </source>
</reference>
<proteinExistence type="predicted"/>
<sequence>MKQHSQLVRGSRRRADHDPSVSSRSHPRPETHVPFPSWDPSAMVSPSVNLAGQRRPHDVWLPSPGILSLRLDTARPGAPDPVVYDRLHTVQQNAPSPDPCQQPPSSSCPLHTRTPPRSSPAPAHPYTHTLSSVQAFGSPGGQGCRNTQEHPAGLGRASSATTSRRMFRLDSCSRSVASRGGMQPSVPRRVHPRPHPPATAWLDDEE</sequence>
<organism evidence="2 3">
    <name type="scientific">Phialemonium thermophilum</name>
    <dbReference type="NCBI Taxonomy" id="223376"/>
    <lineage>
        <taxon>Eukaryota</taxon>
        <taxon>Fungi</taxon>
        <taxon>Dikarya</taxon>
        <taxon>Ascomycota</taxon>
        <taxon>Pezizomycotina</taxon>
        <taxon>Sordariomycetes</taxon>
        <taxon>Sordariomycetidae</taxon>
        <taxon>Cephalothecales</taxon>
        <taxon>Cephalothecaceae</taxon>
        <taxon>Phialemonium</taxon>
    </lineage>
</organism>
<gene>
    <name evidence="2" type="ORF">VTK73DRAFT_4251</name>
</gene>
<feature type="region of interest" description="Disordered" evidence="1">
    <location>
        <begin position="90"/>
        <end position="206"/>
    </location>
</feature>
<feature type="region of interest" description="Disordered" evidence="1">
    <location>
        <begin position="1"/>
        <end position="62"/>
    </location>
</feature>
<protein>
    <submittedName>
        <fullName evidence="2">Uncharacterized protein</fullName>
    </submittedName>
</protein>
<name>A0ABR3VAF0_9PEZI</name>
<keyword evidence="3" id="KW-1185">Reference proteome</keyword>
<evidence type="ECO:0000313" key="3">
    <source>
        <dbReference type="Proteomes" id="UP001586593"/>
    </source>
</evidence>
<accession>A0ABR3VAF0</accession>